<evidence type="ECO:0000313" key="1">
    <source>
        <dbReference type="EMBL" id="SCZ73031.1"/>
    </source>
</evidence>
<dbReference type="AlphaFoldDB" id="A0A1G5RI21"/>
<protein>
    <submittedName>
        <fullName evidence="1">Uncharacterized protein</fullName>
    </submittedName>
</protein>
<gene>
    <name evidence="1" type="ORF">SAMN04488118_1167</name>
</gene>
<sequence>MLKAAVLSVATLYFFDLSNPQPLIMTEGPVTAGHQHIAYVSLTGATHGRIC</sequence>
<organism evidence="1 2">
    <name type="scientific">Epibacterium ulvae</name>
    <dbReference type="NCBI Taxonomy" id="1156985"/>
    <lineage>
        <taxon>Bacteria</taxon>
        <taxon>Pseudomonadati</taxon>
        <taxon>Pseudomonadota</taxon>
        <taxon>Alphaproteobacteria</taxon>
        <taxon>Rhodobacterales</taxon>
        <taxon>Roseobacteraceae</taxon>
        <taxon>Epibacterium</taxon>
    </lineage>
</organism>
<evidence type="ECO:0000313" key="2">
    <source>
        <dbReference type="Proteomes" id="UP000198767"/>
    </source>
</evidence>
<reference evidence="1 2" key="1">
    <citation type="submission" date="2016-10" db="EMBL/GenBank/DDBJ databases">
        <authorList>
            <person name="de Groot N.N."/>
        </authorList>
    </citation>
    <scope>NUCLEOTIDE SEQUENCE [LARGE SCALE GENOMIC DNA]</scope>
    <source>
        <strain evidence="1 2">U95</strain>
    </source>
</reference>
<dbReference type="Proteomes" id="UP000198767">
    <property type="component" value="Unassembled WGS sequence"/>
</dbReference>
<dbReference type="EMBL" id="FMWG01000016">
    <property type="protein sequence ID" value="SCZ73031.1"/>
    <property type="molecule type" value="Genomic_DNA"/>
</dbReference>
<name>A0A1G5RI21_9RHOB</name>
<accession>A0A1G5RI21</accession>
<keyword evidence="2" id="KW-1185">Reference proteome</keyword>
<proteinExistence type="predicted"/>